<dbReference type="Pfam" id="PF00990">
    <property type="entry name" value="GGDEF"/>
    <property type="match status" value="1"/>
</dbReference>
<dbReference type="STRING" id="1121922.GCA_000428905_01196"/>
<dbReference type="Gene3D" id="3.30.70.270">
    <property type="match status" value="1"/>
</dbReference>
<evidence type="ECO:0000256" key="3">
    <source>
        <dbReference type="ARBA" id="ARBA00034247"/>
    </source>
</evidence>
<dbReference type="InterPro" id="IPR000160">
    <property type="entry name" value="GGDEF_dom"/>
</dbReference>
<evidence type="ECO:0000313" key="7">
    <source>
        <dbReference type="Proteomes" id="UP000006251"/>
    </source>
</evidence>
<dbReference type="Pfam" id="PF07695">
    <property type="entry name" value="7TMR-DISM_7TM"/>
    <property type="match status" value="1"/>
</dbReference>
<feature type="transmembrane region" description="Helical" evidence="4">
    <location>
        <begin position="322"/>
        <end position="341"/>
    </location>
</feature>
<dbReference type="PANTHER" id="PTHR45138">
    <property type="entry name" value="REGULATORY COMPONENTS OF SENSORY TRANSDUCTION SYSTEM"/>
    <property type="match status" value="1"/>
</dbReference>
<dbReference type="EC" id="2.7.7.65" evidence="2"/>
<feature type="transmembrane region" description="Helical" evidence="4">
    <location>
        <begin position="198"/>
        <end position="219"/>
    </location>
</feature>
<keyword evidence="4" id="KW-1133">Transmembrane helix</keyword>
<dbReference type="SMART" id="SM00267">
    <property type="entry name" value="GGDEF"/>
    <property type="match status" value="1"/>
</dbReference>
<comment type="caution">
    <text evidence="6">The sequence shown here is derived from an EMBL/GenBank/DDBJ whole genome shotgun (WGS) entry which is preliminary data.</text>
</comment>
<sequence length="634" mass="71425">MSNVERELSYNSYWLAVLVVGFTALMLYMVTSLGRDIEKHALEQPIYHFADVLNEQTIDTIDQIESGAWVKNDKQNFGLTNASQWLKVDFPHTQNSQVLEVDYAMIDSIQIWFRHKNDNSDYNPDSGSDYRTVEYYNLGDSLKFSERPIIHDKFLIPLPDALEGIQLLLRLQSTGPVKAPLKLWYKQDYIVYTASHRLFMGLFFGYMLAMGLINLFLFITTRNVTFITYAGYVFSFALLIGAIHGLGYRFIWPQSPWFEERAAAIFAFMMMSFVLVFSSQILELRTQSPKYYLVFKGFFIIYALGTVCSLFVAYAIMIRLLLLLLLFSIPVILLVSLSLALKGSEIAKFFSTAWLALLFSGLTAAADNFHWISLPIDSSYLLMVGATTETLLLALAVATSYSVQRREARKAHSEAAENEVHAMQAQDDVLALQQQAQISLEEQVVSRTQEFEEALVGLSKVHDELQGMSETDTLTGLTNRRFFEKHILAEAARSRREKQPLAVALLDIDNFKNVNDSYGHQCGDDCLVAFANTLKKIIKRPGDSLSRYGGEEFVILLPDTTIDGAKKILEKFRLAVQGLVVETQGQRIKFTVSAGVTSSVIGADNECDKMLALADKLLYQAKEAGRNCIKSGSF</sequence>
<evidence type="ECO:0000256" key="1">
    <source>
        <dbReference type="ARBA" id="ARBA00001946"/>
    </source>
</evidence>
<evidence type="ECO:0000256" key="2">
    <source>
        <dbReference type="ARBA" id="ARBA00012528"/>
    </source>
</evidence>
<reference evidence="7" key="1">
    <citation type="journal article" date="2014" name="Environ. Microbiol.">
        <title>Comparative genomics of the marine bacterial genus Glaciecola reveals the high degree of genomic diversity and genomic characteristic for cold adaptation.</title>
        <authorList>
            <person name="Qin Q.L."/>
            <person name="Xie B.B."/>
            <person name="Yu Y."/>
            <person name="Shu Y.L."/>
            <person name="Rong J.C."/>
            <person name="Zhang Y.J."/>
            <person name="Zhao D.L."/>
            <person name="Chen X.L."/>
            <person name="Zhang X.Y."/>
            <person name="Chen B."/>
            <person name="Zhou B.C."/>
            <person name="Zhang Y.Z."/>
        </authorList>
    </citation>
    <scope>NUCLEOTIDE SEQUENCE [LARGE SCALE GENOMIC DNA]</scope>
    <source>
        <strain evidence="7">ACAM 615</strain>
    </source>
</reference>
<feature type="transmembrane region" description="Helical" evidence="4">
    <location>
        <begin position="12"/>
        <end position="30"/>
    </location>
</feature>
<keyword evidence="4" id="KW-0812">Transmembrane</keyword>
<dbReference type="InterPro" id="IPR029787">
    <property type="entry name" value="Nucleotide_cyclase"/>
</dbReference>
<organism evidence="6 7">
    <name type="scientific">Brumicola pallidula DSM 14239 = ACAM 615</name>
    <dbReference type="NCBI Taxonomy" id="1121922"/>
    <lineage>
        <taxon>Bacteria</taxon>
        <taxon>Pseudomonadati</taxon>
        <taxon>Pseudomonadota</taxon>
        <taxon>Gammaproteobacteria</taxon>
        <taxon>Alteromonadales</taxon>
        <taxon>Alteromonadaceae</taxon>
        <taxon>Brumicola</taxon>
    </lineage>
</organism>
<evidence type="ECO:0000313" key="6">
    <source>
        <dbReference type="EMBL" id="GAC29938.1"/>
    </source>
</evidence>
<feature type="transmembrane region" description="Helical" evidence="4">
    <location>
        <begin position="226"/>
        <end position="251"/>
    </location>
</feature>
<keyword evidence="4" id="KW-0472">Membrane</keyword>
<protein>
    <recommendedName>
        <fullName evidence="2">diguanylate cyclase</fullName>
        <ecNumber evidence="2">2.7.7.65</ecNumber>
    </recommendedName>
</protein>
<dbReference type="RefSeq" id="WP_006013515.1">
    <property type="nucleotide sequence ID" value="NZ_AUAV01000005.1"/>
</dbReference>
<comment type="catalytic activity">
    <reaction evidence="3">
        <text>2 GTP = 3',3'-c-di-GMP + 2 diphosphate</text>
        <dbReference type="Rhea" id="RHEA:24898"/>
        <dbReference type="ChEBI" id="CHEBI:33019"/>
        <dbReference type="ChEBI" id="CHEBI:37565"/>
        <dbReference type="ChEBI" id="CHEBI:58805"/>
        <dbReference type="EC" id="2.7.7.65"/>
    </reaction>
</comment>
<comment type="cofactor">
    <cofactor evidence="1">
        <name>Mg(2+)</name>
        <dbReference type="ChEBI" id="CHEBI:18420"/>
    </cofactor>
</comment>
<dbReference type="PROSITE" id="PS50887">
    <property type="entry name" value="GGDEF"/>
    <property type="match status" value="1"/>
</dbReference>
<dbReference type="SUPFAM" id="SSF55073">
    <property type="entry name" value="Nucleotide cyclase"/>
    <property type="match status" value="1"/>
</dbReference>
<dbReference type="GO" id="GO:0005886">
    <property type="term" value="C:plasma membrane"/>
    <property type="evidence" value="ECO:0007669"/>
    <property type="project" value="TreeGrafter"/>
</dbReference>
<dbReference type="GO" id="GO:0043709">
    <property type="term" value="P:cell adhesion involved in single-species biofilm formation"/>
    <property type="evidence" value="ECO:0007669"/>
    <property type="project" value="TreeGrafter"/>
</dbReference>
<dbReference type="Gene3D" id="2.60.40.2380">
    <property type="match status" value="1"/>
</dbReference>
<dbReference type="Pfam" id="PF07696">
    <property type="entry name" value="7TMR-DISMED2"/>
    <property type="match status" value="1"/>
</dbReference>
<dbReference type="OrthoDB" id="5289013at2"/>
<dbReference type="AlphaFoldDB" id="K6ZM34"/>
<dbReference type="InterPro" id="IPR043128">
    <property type="entry name" value="Rev_trsase/Diguanyl_cyclase"/>
</dbReference>
<evidence type="ECO:0000259" key="5">
    <source>
        <dbReference type="PROSITE" id="PS50887"/>
    </source>
</evidence>
<feature type="domain" description="GGDEF" evidence="5">
    <location>
        <begin position="499"/>
        <end position="634"/>
    </location>
</feature>
<feature type="transmembrane region" description="Helical" evidence="4">
    <location>
        <begin position="294"/>
        <end position="316"/>
    </location>
</feature>
<evidence type="ECO:0000256" key="4">
    <source>
        <dbReference type="SAM" id="Phobius"/>
    </source>
</evidence>
<dbReference type="CDD" id="cd01949">
    <property type="entry name" value="GGDEF"/>
    <property type="match status" value="1"/>
</dbReference>
<dbReference type="FunFam" id="3.30.70.270:FF:000001">
    <property type="entry name" value="Diguanylate cyclase domain protein"/>
    <property type="match status" value="1"/>
</dbReference>
<dbReference type="InterPro" id="IPR011622">
    <property type="entry name" value="7TMR_DISM_rcpt_extracell_dom2"/>
</dbReference>
<accession>K6ZM34</accession>
<dbReference type="InterPro" id="IPR050469">
    <property type="entry name" value="Diguanylate_Cyclase"/>
</dbReference>
<keyword evidence="7" id="KW-1185">Reference proteome</keyword>
<dbReference type="InterPro" id="IPR011623">
    <property type="entry name" value="7TMR_DISM_rcpt_extracell_dom1"/>
</dbReference>
<name>K6ZM34_9ALTE</name>
<feature type="transmembrane region" description="Helical" evidence="4">
    <location>
        <begin position="353"/>
        <end position="374"/>
    </location>
</feature>
<dbReference type="GO" id="GO:0052621">
    <property type="term" value="F:diguanylate cyclase activity"/>
    <property type="evidence" value="ECO:0007669"/>
    <property type="project" value="UniProtKB-EC"/>
</dbReference>
<gene>
    <name evidence="6" type="ORF">GPAL_3087</name>
</gene>
<dbReference type="GO" id="GO:1902201">
    <property type="term" value="P:negative regulation of bacterial-type flagellum-dependent cell motility"/>
    <property type="evidence" value="ECO:0007669"/>
    <property type="project" value="TreeGrafter"/>
</dbReference>
<dbReference type="Proteomes" id="UP000006251">
    <property type="component" value="Unassembled WGS sequence"/>
</dbReference>
<dbReference type="PANTHER" id="PTHR45138:SF9">
    <property type="entry name" value="DIGUANYLATE CYCLASE DGCM-RELATED"/>
    <property type="match status" value="1"/>
</dbReference>
<dbReference type="EMBL" id="BAEQ01000051">
    <property type="protein sequence ID" value="GAC29938.1"/>
    <property type="molecule type" value="Genomic_DNA"/>
</dbReference>
<feature type="transmembrane region" description="Helical" evidence="4">
    <location>
        <begin position="263"/>
        <end position="282"/>
    </location>
</feature>
<feature type="transmembrane region" description="Helical" evidence="4">
    <location>
        <begin position="380"/>
        <end position="403"/>
    </location>
</feature>
<proteinExistence type="predicted"/>
<dbReference type="NCBIfam" id="TIGR00254">
    <property type="entry name" value="GGDEF"/>
    <property type="match status" value="1"/>
</dbReference>